<dbReference type="InterPro" id="IPR038673">
    <property type="entry name" value="OprB_sf"/>
</dbReference>
<keyword evidence="11" id="KW-1185">Reference proteome</keyword>
<feature type="chain" id="PRO_5015373052" evidence="7">
    <location>
        <begin position="28"/>
        <end position="811"/>
    </location>
</feature>
<evidence type="ECO:0000256" key="6">
    <source>
        <dbReference type="ARBA" id="ARBA00038306"/>
    </source>
</evidence>
<dbReference type="EMBL" id="PZZL01000001">
    <property type="protein sequence ID" value="PTM61334.1"/>
    <property type="molecule type" value="Genomic_DNA"/>
</dbReference>
<protein>
    <submittedName>
        <fullName evidence="10">High affinity Mn2+ porin</fullName>
    </submittedName>
</protein>
<feature type="non-terminal residue" evidence="10">
    <location>
        <position position="811"/>
    </location>
</feature>
<accession>A0A2T4ZH75</accession>
<dbReference type="InterPro" id="IPR011250">
    <property type="entry name" value="OMP/PagP_B-barrel"/>
</dbReference>
<dbReference type="PANTHER" id="PTHR34001:SF3">
    <property type="entry name" value="BLL7405 PROTEIN"/>
    <property type="match status" value="1"/>
</dbReference>
<comment type="similarity">
    <text evidence="6">Belongs to the Omp25/RopB family.</text>
</comment>
<dbReference type="RefSeq" id="WP_245901802.1">
    <property type="nucleotide sequence ID" value="NZ_PZZL01000001.1"/>
</dbReference>
<comment type="subcellular location">
    <subcellularLocation>
        <location evidence="1">Cell outer membrane</location>
    </subcellularLocation>
</comment>
<dbReference type="GO" id="GO:0009279">
    <property type="term" value="C:cell outer membrane"/>
    <property type="evidence" value="ECO:0007669"/>
    <property type="project" value="UniProtKB-SubCell"/>
</dbReference>
<dbReference type="Pfam" id="PF13505">
    <property type="entry name" value="OMP_b-brl"/>
    <property type="match status" value="1"/>
</dbReference>
<proteinExistence type="inferred from homology"/>
<evidence type="ECO:0000256" key="5">
    <source>
        <dbReference type="ARBA" id="ARBA00023237"/>
    </source>
</evidence>
<keyword evidence="3 7" id="KW-0732">Signal</keyword>
<feature type="domain" description="Outer membrane protein beta-barrel" evidence="9">
    <location>
        <begin position="17"/>
        <end position="227"/>
    </location>
</feature>
<keyword evidence="5" id="KW-0998">Cell outer membrane</keyword>
<sequence>MRLFPHLAPVSGLSLVLALAIIPQAGADERPSQPADGNGVYVGGFAGYSRGSVRPVIVDAGITAVPGTYGNLTGGLIAGYRRMIGSRWVAGVEADVAFPNYLDSDAIAHGQTVGANRYVERMNAVGTLRGRIGYVFGDWTLFGTGGLAWSIGRVSRTPLGAGTAEEHERRRLGWAAGAGIERAMGGGWAARAEYLYTDLGAIDAAFAGGARYRSTLGAHYVRLGLTYRPGAAGPEGIPNALPDLPRVEVKGQTTLIYQGYPSFSAAYTGPNSFLPTSQIRQTWTGSLFIGVRLWEGAELHYSPELAQGFGLAGTFGAGGYPNGEAQKSSFLYPRYNTSRLYLRQTFGLGGPREELSSEWGQMSGSRDISRVTVQVGKFSVKDMFDNNAYAQDSRTDFLNWSIWAGGAFDYPADLVGLTYGAAAELNQPNFALRSGYFLIGSTPNANHFDRAVFRRGGYVGEVELRFQMFGQTTKLRLTGFVNHYLAGSYREALGLVASNPGLDPTDAITQTRRSRVKYGYVVNLEQPITEDLGVFARWSWNNGRTEIAAFTDIDASFSGGLQLKGTVWNRPQDRIGLGFAINQLSRDHRDYLAAGGLGILVGDGQLTYRAERVFEAFYSAALPYNTTLTLNYQLLVNPAYNADRGHWCRSCPRACALPSDAFLRSGWTPAKCAVCPVGGTPAALHADTVRPSRISRKGLCQPGPDHRATGWPHPDRLDGNSLQRSTEERMRATSLSSRIRFDRLSLSPVLWRSEPHVAAAVLQASLAALLARHGGRVFWALALTHAILSVVAPAIGFHTLPRDTIEGFLWG</sequence>
<dbReference type="InterPro" id="IPR007049">
    <property type="entry name" value="Carb-sel_porin_OprB"/>
</dbReference>
<comment type="similarity">
    <text evidence="2 7">Belongs to the OprB family.</text>
</comment>
<feature type="region of interest" description="Disordered" evidence="8">
    <location>
        <begin position="695"/>
        <end position="725"/>
    </location>
</feature>
<dbReference type="PANTHER" id="PTHR34001">
    <property type="entry name" value="BLL7405 PROTEIN"/>
    <property type="match status" value="1"/>
</dbReference>
<organism evidence="10 11">
    <name type="scientific">Phreatobacter oligotrophus</name>
    <dbReference type="NCBI Taxonomy" id="1122261"/>
    <lineage>
        <taxon>Bacteria</taxon>
        <taxon>Pseudomonadati</taxon>
        <taxon>Pseudomonadota</taxon>
        <taxon>Alphaproteobacteria</taxon>
        <taxon>Hyphomicrobiales</taxon>
        <taxon>Phreatobacteraceae</taxon>
        <taxon>Phreatobacter</taxon>
    </lineage>
</organism>
<evidence type="ECO:0000256" key="8">
    <source>
        <dbReference type="SAM" id="MobiDB-lite"/>
    </source>
</evidence>
<gene>
    <name evidence="10" type="ORF">C8P69_1011</name>
</gene>
<dbReference type="Pfam" id="PF04966">
    <property type="entry name" value="OprB"/>
    <property type="match status" value="1"/>
</dbReference>
<evidence type="ECO:0000256" key="1">
    <source>
        <dbReference type="ARBA" id="ARBA00004442"/>
    </source>
</evidence>
<evidence type="ECO:0000256" key="3">
    <source>
        <dbReference type="ARBA" id="ARBA00022729"/>
    </source>
</evidence>
<dbReference type="GO" id="GO:0008643">
    <property type="term" value="P:carbohydrate transport"/>
    <property type="evidence" value="ECO:0007669"/>
    <property type="project" value="InterPro"/>
</dbReference>
<feature type="signal peptide" evidence="7">
    <location>
        <begin position="1"/>
        <end position="27"/>
    </location>
</feature>
<dbReference type="SUPFAM" id="SSF56925">
    <property type="entry name" value="OMPA-like"/>
    <property type="match status" value="1"/>
</dbReference>
<feature type="compositionally biased region" description="Basic and acidic residues" evidence="8">
    <location>
        <begin position="704"/>
        <end position="718"/>
    </location>
</feature>
<evidence type="ECO:0000313" key="11">
    <source>
        <dbReference type="Proteomes" id="UP000241808"/>
    </source>
</evidence>
<evidence type="ECO:0000313" key="10">
    <source>
        <dbReference type="EMBL" id="PTM61334.1"/>
    </source>
</evidence>
<dbReference type="InterPro" id="IPR051692">
    <property type="entry name" value="OMP-like"/>
</dbReference>
<evidence type="ECO:0000256" key="4">
    <source>
        <dbReference type="ARBA" id="ARBA00023136"/>
    </source>
</evidence>
<evidence type="ECO:0000256" key="7">
    <source>
        <dbReference type="RuleBase" id="RU363072"/>
    </source>
</evidence>
<dbReference type="AlphaFoldDB" id="A0A2T4ZH75"/>
<evidence type="ECO:0000259" key="9">
    <source>
        <dbReference type="Pfam" id="PF13505"/>
    </source>
</evidence>
<dbReference type="GO" id="GO:0015288">
    <property type="term" value="F:porin activity"/>
    <property type="evidence" value="ECO:0007669"/>
    <property type="project" value="InterPro"/>
</dbReference>
<dbReference type="InterPro" id="IPR027385">
    <property type="entry name" value="Beta-barrel_OMP"/>
</dbReference>
<dbReference type="Proteomes" id="UP000241808">
    <property type="component" value="Unassembled WGS sequence"/>
</dbReference>
<dbReference type="Gene3D" id="2.40.160.20">
    <property type="match status" value="1"/>
</dbReference>
<comment type="caution">
    <text evidence="10">The sequence shown here is derived from an EMBL/GenBank/DDBJ whole genome shotgun (WGS) entry which is preliminary data.</text>
</comment>
<dbReference type="Gene3D" id="2.40.160.180">
    <property type="entry name" value="Carbohydrate-selective porin OprB"/>
    <property type="match status" value="1"/>
</dbReference>
<reference evidence="10 11" key="1">
    <citation type="submission" date="2018-04" db="EMBL/GenBank/DDBJ databases">
        <title>Genomic Encyclopedia of Archaeal and Bacterial Type Strains, Phase II (KMG-II): from individual species to whole genera.</title>
        <authorList>
            <person name="Goeker M."/>
        </authorList>
    </citation>
    <scope>NUCLEOTIDE SEQUENCE [LARGE SCALE GENOMIC DNA]</scope>
    <source>
        <strain evidence="10 11">DSM 25521</strain>
    </source>
</reference>
<evidence type="ECO:0000256" key="2">
    <source>
        <dbReference type="ARBA" id="ARBA00008769"/>
    </source>
</evidence>
<keyword evidence="4" id="KW-0472">Membrane</keyword>
<name>A0A2T4ZH75_9HYPH</name>